<evidence type="ECO:0000313" key="9">
    <source>
        <dbReference type="Proteomes" id="UP000250235"/>
    </source>
</evidence>
<feature type="transmembrane region" description="Helical" evidence="6">
    <location>
        <begin position="137"/>
        <end position="156"/>
    </location>
</feature>
<evidence type="ECO:0000256" key="5">
    <source>
        <dbReference type="ARBA" id="ARBA00023136"/>
    </source>
</evidence>
<name>A0A2Z7BVP0_9LAMI</name>
<dbReference type="InterPro" id="IPR002781">
    <property type="entry name" value="TM_pro_TauE-like"/>
</dbReference>
<feature type="chain" id="PRO_5016462410" description="Sulfite exporter TauE/SafE family protein" evidence="7">
    <location>
        <begin position="24"/>
        <end position="438"/>
    </location>
</feature>
<evidence type="ECO:0000256" key="7">
    <source>
        <dbReference type="SAM" id="SignalP"/>
    </source>
</evidence>
<dbReference type="PANTHER" id="PTHR14255">
    <property type="entry name" value="CEREBLON"/>
    <property type="match status" value="1"/>
</dbReference>
<evidence type="ECO:0000256" key="1">
    <source>
        <dbReference type="ARBA" id="ARBA00004141"/>
    </source>
</evidence>
<comment type="similarity">
    <text evidence="2">Belongs to the 4-toluene sulfonate uptake permease (TSUP) (TC 2.A.102) family.</text>
</comment>
<dbReference type="AlphaFoldDB" id="A0A2Z7BVP0"/>
<keyword evidence="9" id="KW-1185">Reference proteome</keyword>
<dbReference type="Proteomes" id="UP000250235">
    <property type="component" value="Unassembled WGS sequence"/>
</dbReference>
<feature type="signal peptide" evidence="7">
    <location>
        <begin position="1"/>
        <end position="23"/>
    </location>
</feature>
<feature type="transmembrane region" description="Helical" evidence="6">
    <location>
        <begin position="398"/>
        <end position="420"/>
    </location>
</feature>
<dbReference type="Pfam" id="PF01925">
    <property type="entry name" value="TauE"/>
    <property type="match status" value="1"/>
</dbReference>
<evidence type="ECO:0000256" key="3">
    <source>
        <dbReference type="ARBA" id="ARBA00022692"/>
    </source>
</evidence>
<evidence type="ECO:0000256" key="4">
    <source>
        <dbReference type="ARBA" id="ARBA00022989"/>
    </source>
</evidence>
<keyword evidence="3 6" id="KW-0812">Transmembrane</keyword>
<keyword evidence="7" id="KW-0732">Signal</keyword>
<dbReference type="PANTHER" id="PTHR14255:SF3">
    <property type="entry name" value="SULFITE EXPORTER TAUE_SAFE FAMILY PROTEIN 5-RELATED"/>
    <property type="match status" value="1"/>
</dbReference>
<evidence type="ECO:0000313" key="8">
    <source>
        <dbReference type="EMBL" id="KZV37708.1"/>
    </source>
</evidence>
<evidence type="ECO:0000256" key="2">
    <source>
        <dbReference type="ARBA" id="ARBA00009142"/>
    </source>
</evidence>
<comment type="subcellular location">
    <subcellularLocation>
        <location evidence="1">Membrane</location>
        <topology evidence="1">Multi-pass membrane protein</topology>
    </subcellularLocation>
</comment>
<feature type="transmembrane region" description="Helical" evidence="6">
    <location>
        <begin position="231"/>
        <end position="250"/>
    </location>
</feature>
<proteinExistence type="inferred from homology"/>
<gene>
    <name evidence="8" type="ORF">F511_32609</name>
</gene>
<dbReference type="GO" id="GO:0016567">
    <property type="term" value="P:protein ubiquitination"/>
    <property type="evidence" value="ECO:0007669"/>
    <property type="project" value="TreeGrafter"/>
</dbReference>
<evidence type="ECO:0008006" key="10">
    <source>
        <dbReference type="Google" id="ProtNLM"/>
    </source>
</evidence>
<reference evidence="8 9" key="1">
    <citation type="journal article" date="2015" name="Proc. Natl. Acad. Sci. U.S.A.">
        <title>The resurrection genome of Boea hygrometrica: A blueprint for survival of dehydration.</title>
        <authorList>
            <person name="Xiao L."/>
            <person name="Yang G."/>
            <person name="Zhang L."/>
            <person name="Yang X."/>
            <person name="Zhao S."/>
            <person name="Ji Z."/>
            <person name="Zhou Q."/>
            <person name="Hu M."/>
            <person name="Wang Y."/>
            <person name="Chen M."/>
            <person name="Xu Y."/>
            <person name="Jin H."/>
            <person name="Xiao X."/>
            <person name="Hu G."/>
            <person name="Bao F."/>
            <person name="Hu Y."/>
            <person name="Wan P."/>
            <person name="Li L."/>
            <person name="Deng X."/>
            <person name="Kuang T."/>
            <person name="Xiang C."/>
            <person name="Zhu J.K."/>
            <person name="Oliver M.J."/>
            <person name="He Y."/>
        </authorList>
    </citation>
    <scope>NUCLEOTIDE SEQUENCE [LARGE SCALE GENOMIC DNA]</scope>
    <source>
        <strain evidence="9">cv. XS01</strain>
    </source>
</reference>
<dbReference type="GO" id="GO:0016020">
    <property type="term" value="C:membrane"/>
    <property type="evidence" value="ECO:0007669"/>
    <property type="project" value="UniProtKB-SubCell"/>
</dbReference>
<dbReference type="GO" id="GO:0031464">
    <property type="term" value="C:Cul4A-RING E3 ubiquitin ligase complex"/>
    <property type="evidence" value="ECO:0007669"/>
    <property type="project" value="TreeGrafter"/>
</dbReference>
<keyword evidence="5 6" id="KW-0472">Membrane</keyword>
<organism evidence="8 9">
    <name type="scientific">Dorcoceras hygrometricum</name>
    <dbReference type="NCBI Taxonomy" id="472368"/>
    <lineage>
        <taxon>Eukaryota</taxon>
        <taxon>Viridiplantae</taxon>
        <taxon>Streptophyta</taxon>
        <taxon>Embryophyta</taxon>
        <taxon>Tracheophyta</taxon>
        <taxon>Spermatophyta</taxon>
        <taxon>Magnoliopsida</taxon>
        <taxon>eudicotyledons</taxon>
        <taxon>Gunneridae</taxon>
        <taxon>Pentapetalae</taxon>
        <taxon>asterids</taxon>
        <taxon>lamiids</taxon>
        <taxon>Lamiales</taxon>
        <taxon>Gesneriaceae</taxon>
        <taxon>Didymocarpoideae</taxon>
        <taxon>Trichosporeae</taxon>
        <taxon>Loxocarpinae</taxon>
        <taxon>Dorcoceras</taxon>
    </lineage>
</organism>
<dbReference type="OrthoDB" id="434519at2759"/>
<dbReference type="EMBL" id="KV002512">
    <property type="protein sequence ID" value="KZV37708.1"/>
    <property type="molecule type" value="Genomic_DNA"/>
</dbReference>
<feature type="transmembrane region" description="Helical" evidence="6">
    <location>
        <begin position="61"/>
        <end position="83"/>
    </location>
</feature>
<evidence type="ECO:0000256" key="6">
    <source>
        <dbReference type="SAM" id="Phobius"/>
    </source>
</evidence>
<sequence>MERKILKPLSFLIFSSICHIIHAKQTQTVSVSPFSYQTRNSTHQWCRHPVKLLDTNMKASAPFLLAGLLSFLASAISSAGGIGGGGLYMPILTIVACLDLKTASAFSAFMVTGGSVANVVSYMFHNKKRKKLINYEVALLSQPCVLLGVSCGVICNLVFPEWLITIFLVIFLSFCTYKTFKSGVSYWKRETELLASRNAWLKIESTGEAFDESSKRPLLSDKYEGESWAPWMKIGMLIIIWFAFFVLYLLRGNRYGQGIINMEACGKVYWMISSVQIPLAFIFTAWNLYTGKSLETNAPPPTTLQMANHEARSKHMHMLPVMALSVGFLGGLFGIGVTAATCSFMVFFSSSMSAIQYLLLGMKQVHGALIYSAVCFVGSLVGLIIVQRAITKHGRASIVVFSVGIVLALSTILITGYGAVDIWNDFTTGQDLGFKKPC</sequence>
<accession>A0A2Z7BVP0</accession>
<protein>
    <recommendedName>
        <fullName evidence="10">Sulfite exporter TauE/SafE family protein</fullName>
    </recommendedName>
</protein>
<feature type="transmembrane region" description="Helical" evidence="6">
    <location>
        <begin position="103"/>
        <end position="125"/>
    </location>
</feature>
<keyword evidence="4 6" id="KW-1133">Transmembrane helix</keyword>
<feature type="transmembrane region" description="Helical" evidence="6">
    <location>
        <begin position="321"/>
        <end position="348"/>
    </location>
</feature>
<feature type="transmembrane region" description="Helical" evidence="6">
    <location>
        <begin position="368"/>
        <end position="386"/>
    </location>
</feature>